<dbReference type="Pfam" id="PF21597">
    <property type="entry name" value="TetR_C_43"/>
    <property type="match status" value="1"/>
</dbReference>
<evidence type="ECO:0000256" key="4">
    <source>
        <dbReference type="PROSITE-ProRule" id="PRU00335"/>
    </source>
</evidence>
<dbReference type="InterPro" id="IPR049445">
    <property type="entry name" value="TetR_SbtR-like_C"/>
</dbReference>
<dbReference type="PROSITE" id="PS50977">
    <property type="entry name" value="HTH_TETR_2"/>
    <property type="match status" value="1"/>
</dbReference>
<dbReference type="InterPro" id="IPR009057">
    <property type="entry name" value="Homeodomain-like_sf"/>
</dbReference>
<keyword evidence="3" id="KW-0804">Transcription</keyword>
<feature type="domain" description="HTH tetR-type" evidence="5">
    <location>
        <begin position="1"/>
        <end position="54"/>
    </location>
</feature>
<dbReference type="PRINTS" id="PR00455">
    <property type="entry name" value="HTHTETR"/>
</dbReference>
<evidence type="ECO:0000256" key="2">
    <source>
        <dbReference type="ARBA" id="ARBA00023125"/>
    </source>
</evidence>
<evidence type="ECO:0000313" key="7">
    <source>
        <dbReference type="Proteomes" id="UP000199501"/>
    </source>
</evidence>
<evidence type="ECO:0000256" key="3">
    <source>
        <dbReference type="ARBA" id="ARBA00023163"/>
    </source>
</evidence>
<dbReference type="Gene3D" id="1.10.357.10">
    <property type="entry name" value="Tetracycline Repressor, domain 2"/>
    <property type="match status" value="1"/>
</dbReference>
<dbReference type="InterPro" id="IPR001647">
    <property type="entry name" value="HTH_TetR"/>
</dbReference>
<dbReference type="RefSeq" id="WP_175483116.1">
    <property type="nucleotide sequence ID" value="NZ_FMZZ01000031.1"/>
</dbReference>
<gene>
    <name evidence="6" type="ORF">SAMN05216174_1317</name>
</gene>
<dbReference type="Proteomes" id="UP000199501">
    <property type="component" value="Unassembled WGS sequence"/>
</dbReference>
<dbReference type="PANTHER" id="PTHR30055">
    <property type="entry name" value="HTH-TYPE TRANSCRIPTIONAL REGULATOR RUTR"/>
    <property type="match status" value="1"/>
</dbReference>
<dbReference type="AlphaFoldDB" id="A0A1G6ZG61"/>
<dbReference type="EMBL" id="FMZZ01000031">
    <property type="protein sequence ID" value="SDE01599.1"/>
    <property type="molecule type" value="Genomic_DNA"/>
</dbReference>
<dbReference type="SUPFAM" id="SSF46689">
    <property type="entry name" value="Homeodomain-like"/>
    <property type="match status" value="1"/>
</dbReference>
<dbReference type="PANTHER" id="PTHR30055:SF234">
    <property type="entry name" value="HTH-TYPE TRANSCRIPTIONAL REGULATOR BETI"/>
    <property type="match status" value="1"/>
</dbReference>
<dbReference type="SUPFAM" id="SSF48498">
    <property type="entry name" value="Tetracyclin repressor-like, C-terminal domain"/>
    <property type="match status" value="1"/>
</dbReference>
<name>A0A1G6ZG61_9PSEU</name>
<sequence length="174" mass="17720">MLSAARELFATRGLSASLDDIARHAEVGAGTVHRNFPSKESLFATLVVDRVDELAARGRALATANDPGAALLSMLALLLDAGAENTTVQAGLAGTDFDLRAAAPRAAADLRAAVGVLLDGAQRAGAVRGDLDVDDVLALLAGAFAAARHAGGDPDRSARLRGVLFDALKAVPSQ</sequence>
<dbReference type="Pfam" id="PF00440">
    <property type="entry name" value="TetR_N"/>
    <property type="match status" value="1"/>
</dbReference>
<organism evidence="6 7">
    <name type="scientific">Actinokineospora iranica</name>
    <dbReference type="NCBI Taxonomy" id="1271860"/>
    <lineage>
        <taxon>Bacteria</taxon>
        <taxon>Bacillati</taxon>
        <taxon>Actinomycetota</taxon>
        <taxon>Actinomycetes</taxon>
        <taxon>Pseudonocardiales</taxon>
        <taxon>Pseudonocardiaceae</taxon>
        <taxon>Actinokineospora</taxon>
    </lineage>
</organism>
<dbReference type="InterPro" id="IPR036271">
    <property type="entry name" value="Tet_transcr_reg_TetR-rel_C_sf"/>
</dbReference>
<dbReference type="GO" id="GO:0003700">
    <property type="term" value="F:DNA-binding transcription factor activity"/>
    <property type="evidence" value="ECO:0007669"/>
    <property type="project" value="TreeGrafter"/>
</dbReference>
<accession>A0A1G6ZG61</accession>
<proteinExistence type="predicted"/>
<reference evidence="7" key="1">
    <citation type="submission" date="2016-10" db="EMBL/GenBank/DDBJ databases">
        <authorList>
            <person name="Varghese N."/>
            <person name="Submissions S."/>
        </authorList>
    </citation>
    <scope>NUCLEOTIDE SEQUENCE [LARGE SCALE GENOMIC DNA]</scope>
    <source>
        <strain evidence="7">IBRC-M 10403</strain>
    </source>
</reference>
<keyword evidence="1" id="KW-0805">Transcription regulation</keyword>
<protein>
    <submittedName>
        <fullName evidence="6">Regulatory protein, tetR family</fullName>
    </submittedName>
</protein>
<dbReference type="InterPro" id="IPR050109">
    <property type="entry name" value="HTH-type_TetR-like_transc_reg"/>
</dbReference>
<dbReference type="GO" id="GO:0000976">
    <property type="term" value="F:transcription cis-regulatory region binding"/>
    <property type="evidence" value="ECO:0007669"/>
    <property type="project" value="TreeGrafter"/>
</dbReference>
<keyword evidence="7" id="KW-1185">Reference proteome</keyword>
<keyword evidence="2 4" id="KW-0238">DNA-binding</keyword>
<evidence type="ECO:0000313" key="6">
    <source>
        <dbReference type="EMBL" id="SDE01599.1"/>
    </source>
</evidence>
<feature type="DNA-binding region" description="H-T-H motif" evidence="4">
    <location>
        <begin position="17"/>
        <end position="36"/>
    </location>
</feature>
<evidence type="ECO:0000256" key="1">
    <source>
        <dbReference type="ARBA" id="ARBA00023015"/>
    </source>
</evidence>
<evidence type="ECO:0000259" key="5">
    <source>
        <dbReference type="PROSITE" id="PS50977"/>
    </source>
</evidence>